<keyword evidence="1" id="KW-0812">Transmembrane</keyword>
<dbReference type="Proteomes" id="UP000306912">
    <property type="component" value="Unassembled WGS sequence"/>
</dbReference>
<reference evidence="2 3" key="1">
    <citation type="submission" date="2019-05" db="EMBL/GenBank/DDBJ databases">
        <title>Culicoidintestinum kansasii gen. nov., sp. nov. from the gastrointestinal tract of the biting midge, Culicoides sonorensis.</title>
        <authorList>
            <person name="Neupane S."/>
            <person name="Ghosh A."/>
            <person name="Gunther S."/>
            <person name="Martin K."/>
            <person name="Zurek L."/>
        </authorList>
    </citation>
    <scope>NUCLEOTIDE SEQUENCE [LARGE SCALE GENOMIC DNA]</scope>
    <source>
        <strain evidence="2 3">CS-1</strain>
    </source>
</reference>
<proteinExistence type="predicted"/>
<gene>
    <name evidence="2" type="ORF">FEZ08_11470</name>
</gene>
<sequence length="213" mass="24408">MENIEKQVNKIVKQCKAIYQKVQQNQRVENIILNLVILLRIFKPAALVLSSGVMIAFLYYICQSEPEKSIFEIAMILTPIIVSSLVIPIILGSMFLKLLTQLYRGLEIIVWGIKQFLKVLFMLISLYPILDLLRLVNTGDEYLFLDRLVLYSMIGIVLLGLLISFNYLFKKVWGRRTLGQYDGQVLPSHLTAATLKEAHQNIKDKEGAEYEAD</sequence>
<feature type="transmembrane region" description="Helical" evidence="1">
    <location>
        <begin position="149"/>
        <end position="169"/>
    </location>
</feature>
<organism evidence="2 3">
    <name type="scientific">Culicoidibacter larvae</name>
    <dbReference type="NCBI Taxonomy" id="2579976"/>
    <lineage>
        <taxon>Bacteria</taxon>
        <taxon>Bacillati</taxon>
        <taxon>Bacillota</taxon>
        <taxon>Culicoidibacteria</taxon>
        <taxon>Culicoidibacterales</taxon>
        <taxon>Culicoidibacteraceae</taxon>
        <taxon>Culicoidibacter</taxon>
    </lineage>
</organism>
<feature type="transmembrane region" description="Helical" evidence="1">
    <location>
        <begin position="31"/>
        <end position="61"/>
    </location>
</feature>
<protein>
    <submittedName>
        <fullName evidence="2">Uncharacterized protein</fullName>
    </submittedName>
</protein>
<accession>A0A5R8Q6Z8</accession>
<evidence type="ECO:0000313" key="3">
    <source>
        <dbReference type="Proteomes" id="UP000306912"/>
    </source>
</evidence>
<name>A0A5R8Q6Z8_9FIRM</name>
<feature type="transmembrane region" description="Helical" evidence="1">
    <location>
        <begin position="108"/>
        <end position="129"/>
    </location>
</feature>
<evidence type="ECO:0000313" key="2">
    <source>
        <dbReference type="EMBL" id="TLG71166.1"/>
    </source>
</evidence>
<dbReference type="InParanoid" id="A0A5R8Q6Z8"/>
<dbReference type="EMBL" id="VBWP01000015">
    <property type="protein sequence ID" value="TLG71166.1"/>
    <property type="molecule type" value="Genomic_DNA"/>
</dbReference>
<keyword evidence="3" id="KW-1185">Reference proteome</keyword>
<evidence type="ECO:0000256" key="1">
    <source>
        <dbReference type="SAM" id="Phobius"/>
    </source>
</evidence>
<keyword evidence="1" id="KW-1133">Transmembrane helix</keyword>
<comment type="caution">
    <text evidence="2">The sequence shown here is derived from an EMBL/GenBank/DDBJ whole genome shotgun (WGS) entry which is preliminary data.</text>
</comment>
<feature type="transmembrane region" description="Helical" evidence="1">
    <location>
        <begin position="73"/>
        <end position="96"/>
    </location>
</feature>
<keyword evidence="1" id="KW-0472">Membrane</keyword>
<dbReference type="AlphaFoldDB" id="A0A5R8Q6Z8"/>
<dbReference type="RefSeq" id="WP_138192526.1">
    <property type="nucleotide sequence ID" value="NZ_VBWP01000015.1"/>
</dbReference>